<comment type="similarity">
    <text evidence="1">Belongs to the protein kinase superfamily. CMGC Ser/Thr protein kinase family. CDC2/CDKX subfamily.</text>
</comment>
<dbReference type="GO" id="GO:0004693">
    <property type="term" value="F:cyclin-dependent protein serine/threonine kinase activity"/>
    <property type="evidence" value="ECO:0007669"/>
    <property type="project" value="UniProtKB-EC"/>
</dbReference>
<dbReference type="GO" id="GO:0010468">
    <property type="term" value="P:regulation of gene expression"/>
    <property type="evidence" value="ECO:0007669"/>
    <property type="project" value="TreeGrafter"/>
</dbReference>
<accession>A0A5J5AW95</accession>
<dbReference type="PROSITE" id="PS00107">
    <property type="entry name" value="PROTEIN_KINASE_ATP"/>
    <property type="match status" value="1"/>
</dbReference>
<sequence length="295" mass="33151">MGKYKKLEKIGYGSSAGVYKGYNCKTDEIVALKQFYFITGDEGVPGWIIREISILREMEHSNIVRLLDVVNNEGTVYLVLEYMDLDLSKFIKNHPQLAENPHTVKTFLHQILSGLSYCHSNRILHRDLKPRNLLVDFSNSIVKLADFGSARAFGVPLKTYTRGDEVGTLCYQAPELLLGSQNYSTPVDVWSVGCIFAEMMTQQPLFACDCAFGQVNKIFSIMGVPNEENWPGVTSLCNFLDYLDRSKPKNLAEIVPNLEPAGVDLLSKMLCLNPRGRITASDALKHPYLEDVMRS</sequence>
<dbReference type="GO" id="GO:0005634">
    <property type="term" value="C:nucleus"/>
    <property type="evidence" value="ECO:0007669"/>
    <property type="project" value="TreeGrafter"/>
</dbReference>
<dbReference type="FunFam" id="1.10.510.10:FF:000611">
    <property type="entry name" value="CMGC family protein kinase"/>
    <property type="match status" value="1"/>
</dbReference>
<evidence type="ECO:0000256" key="10">
    <source>
        <dbReference type="ARBA" id="ARBA00022840"/>
    </source>
</evidence>
<dbReference type="SUPFAM" id="SSF56112">
    <property type="entry name" value="Protein kinase-like (PK-like)"/>
    <property type="match status" value="1"/>
</dbReference>
<feature type="binding site" evidence="14">
    <location>
        <position position="33"/>
    </location>
    <ligand>
        <name>ATP</name>
        <dbReference type="ChEBI" id="CHEBI:30616"/>
    </ligand>
</feature>
<evidence type="ECO:0000313" key="18">
    <source>
        <dbReference type="Proteomes" id="UP000325577"/>
    </source>
</evidence>
<evidence type="ECO:0000256" key="5">
    <source>
        <dbReference type="ARBA" id="ARBA00022618"/>
    </source>
</evidence>
<dbReference type="GO" id="GO:0000307">
    <property type="term" value="C:cyclin-dependent protein kinase holoenzyme complex"/>
    <property type="evidence" value="ECO:0007669"/>
    <property type="project" value="TreeGrafter"/>
</dbReference>
<dbReference type="PROSITE" id="PS50011">
    <property type="entry name" value="PROTEIN_KINASE_DOM"/>
    <property type="match status" value="1"/>
</dbReference>
<evidence type="ECO:0000256" key="9">
    <source>
        <dbReference type="ARBA" id="ARBA00022777"/>
    </source>
</evidence>
<dbReference type="GO" id="GO:0051301">
    <property type="term" value="P:cell division"/>
    <property type="evidence" value="ECO:0007669"/>
    <property type="project" value="UniProtKB-KW"/>
</dbReference>
<dbReference type="Gene3D" id="1.10.510.10">
    <property type="entry name" value="Transferase(Phosphotransferase) domain 1"/>
    <property type="match status" value="1"/>
</dbReference>
<dbReference type="GO" id="GO:0051445">
    <property type="term" value="P:regulation of meiotic cell cycle"/>
    <property type="evidence" value="ECO:0007669"/>
    <property type="project" value="TreeGrafter"/>
</dbReference>
<keyword evidence="18" id="KW-1185">Reference proteome</keyword>
<keyword evidence="11" id="KW-0131">Cell cycle</keyword>
<dbReference type="EC" id="2.7.11.22" evidence="2"/>
<dbReference type="PANTHER" id="PTHR24056">
    <property type="entry name" value="CELL DIVISION PROTEIN KINASE"/>
    <property type="match status" value="1"/>
</dbReference>
<dbReference type="FunFam" id="3.30.200.20:FF:000124">
    <property type="entry name" value="Cyclin-dependent kinase 4"/>
    <property type="match status" value="1"/>
</dbReference>
<dbReference type="InterPro" id="IPR000719">
    <property type="entry name" value="Prot_kinase_dom"/>
</dbReference>
<comment type="catalytic activity">
    <reaction evidence="13">
        <text>L-seryl-[protein] + ATP = O-phospho-L-seryl-[protein] + ADP + H(+)</text>
        <dbReference type="Rhea" id="RHEA:17989"/>
        <dbReference type="Rhea" id="RHEA-COMP:9863"/>
        <dbReference type="Rhea" id="RHEA-COMP:11604"/>
        <dbReference type="ChEBI" id="CHEBI:15378"/>
        <dbReference type="ChEBI" id="CHEBI:29999"/>
        <dbReference type="ChEBI" id="CHEBI:30616"/>
        <dbReference type="ChEBI" id="CHEBI:83421"/>
        <dbReference type="ChEBI" id="CHEBI:456216"/>
        <dbReference type="EC" id="2.7.11.22"/>
    </reaction>
</comment>
<comment type="catalytic activity">
    <reaction evidence="12">
        <text>L-threonyl-[protein] + ATP = O-phospho-L-threonyl-[protein] + ADP + H(+)</text>
        <dbReference type="Rhea" id="RHEA:46608"/>
        <dbReference type="Rhea" id="RHEA-COMP:11060"/>
        <dbReference type="Rhea" id="RHEA-COMP:11605"/>
        <dbReference type="ChEBI" id="CHEBI:15378"/>
        <dbReference type="ChEBI" id="CHEBI:30013"/>
        <dbReference type="ChEBI" id="CHEBI:30616"/>
        <dbReference type="ChEBI" id="CHEBI:61977"/>
        <dbReference type="ChEBI" id="CHEBI:456216"/>
        <dbReference type="EC" id="2.7.11.22"/>
    </reaction>
</comment>
<reference evidence="17 18" key="1">
    <citation type="submission" date="2019-09" db="EMBL/GenBank/DDBJ databases">
        <title>A chromosome-level genome assembly of the Chinese tupelo Nyssa sinensis.</title>
        <authorList>
            <person name="Yang X."/>
            <person name="Kang M."/>
            <person name="Yang Y."/>
            <person name="Xiong H."/>
            <person name="Wang M."/>
            <person name="Zhang Z."/>
            <person name="Wang Z."/>
            <person name="Wu H."/>
            <person name="Ma T."/>
            <person name="Liu J."/>
            <person name="Xi Z."/>
        </authorList>
    </citation>
    <scope>NUCLEOTIDE SEQUENCE [LARGE SCALE GENOMIC DNA]</scope>
    <source>
        <strain evidence="17">J267</strain>
        <tissue evidence="17">Leaf</tissue>
    </source>
</reference>
<dbReference type="PANTHER" id="PTHR24056:SF548">
    <property type="entry name" value="CYCLIN-DEPENDENT KINASE A-1"/>
    <property type="match status" value="1"/>
</dbReference>
<dbReference type="CDD" id="cd07829">
    <property type="entry name" value="STKc_CDK_like"/>
    <property type="match status" value="1"/>
</dbReference>
<evidence type="ECO:0000256" key="1">
    <source>
        <dbReference type="ARBA" id="ARBA00006485"/>
    </source>
</evidence>
<evidence type="ECO:0000256" key="14">
    <source>
        <dbReference type="PROSITE-ProRule" id="PRU10141"/>
    </source>
</evidence>
<evidence type="ECO:0000313" key="17">
    <source>
        <dbReference type="EMBL" id="KAA8534588.1"/>
    </source>
</evidence>
<evidence type="ECO:0000256" key="4">
    <source>
        <dbReference type="ARBA" id="ARBA00022553"/>
    </source>
</evidence>
<keyword evidence="6" id="KW-0808">Transferase</keyword>
<dbReference type="PROSITE" id="PS00108">
    <property type="entry name" value="PROTEIN_KINASE_ST"/>
    <property type="match status" value="1"/>
</dbReference>
<evidence type="ECO:0000256" key="13">
    <source>
        <dbReference type="ARBA" id="ARBA00048367"/>
    </source>
</evidence>
<dbReference type="GO" id="GO:0030332">
    <property type="term" value="F:cyclin binding"/>
    <property type="evidence" value="ECO:0007669"/>
    <property type="project" value="TreeGrafter"/>
</dbReference>
<gene>
    <name evidence="17" type="ORF">F0562_032153</name>
</gene>
<evidence type="ECO:0000256" key="11">
    <source>
        <dbReference type="ARBA" id="ARBA00023306"/>
    </source>
</evidence>
<feature type="domain" description="Protein kinase" evidence="16">
    <location>
        <begin position="4"/>
        <end position="289"/>
    </location>
</feature>
<evidence type="ECO:0000256" key="12">
    <source>
        <dbReference type="ARBA" id="ARBA00047811"/>
    </source>
</evidence>
<keyword evidence="10 14" id="KW-0067">ATP-binding</keyword>
<dbReference type="InterPro" id="IPR008271">
    <property type="entry name" value="Ser/Thr_kinase_AS"/>
</dbReference>
<dbReference type="Gene3D" id="3.30.200.20">
    <property type="entry name" value="Phosphorylase Kinase, domain 1"/>
    <property type="match status" value="1"/>
</dbReference>
<keyword evidence="3 15" id="KW-0723">Serine/threonine-protein kinase</keyword>
<organism evidence="17 18">
    <name type="scientific">Nyssa sinensis</name>
    <dbReference type="NCBI Taxonomy" id="561372"/>
    <lineage>
        <taxon>Eukaryota</taxon>
        <taxon>Viridiplantae</taxon>
        <taxon>Streptophyta</taxon>
        <taxon>Embryophyta</taxon>
        <taxon>Tracheophyta</taxon>
        <taxon>Spermatophyta</taxon>
        <taxon>Magnoliopsida</taxon>
        <taxon>eudicotyledons</taxon>
        <taxon>Gunneridae</taxon>
        <taxon>Pentapetalae</taxon>
        <taxon>asterids</taxon>
        <taxon>Cornales</taxon>
        <taxon>Nyssaceae</taxon>
        <taxon>Nyssa</taxon>
    </lineage>
</organism>
<proteinExistence type="inferred from homology"/>
<evidence type="ECO:0000256" key="2">
    <source>
        <dbReference type="ARBA" id="ARBA00012425"/>
    </source>
</evidence>
<dbReference type="GO" id="GO:0005524">
    <property type="term" value="F:ATP binding"/>
    <property type="evidence" value="ECO:0007669"/>
    <property type="project" value="UniProtKB-UniRule"/>
</dbReference>
<evidence type="ECO:0000256" key="15">
    <source>
        <dbReference type="RuleBase" id="RU000304"/>
    </source>
</evidence>
<dbReference type="GO" id="GO:0010389">
    <property type="term" value="P:regulation of G2/M transition of mitotic cell cycle"/>
    <property type="evidence" value="ECO:0007669"/>
    <property type="project" value="TreeGrafter"/>
</dbReference>
<evidence type="ECO:0000256" key="3">
    <source>
        <dbReference type="ARBA" id="ARBA00022527"/>
    </source>
</evidence>
<dbReference type="OrthoDB" id="1732493at2759"/>
<dbReference type="GO" id="GO:0000082">
    <property type="term" value="P:G1/S transition of mitotic cell cycle"/>
    <property type="evidence" value="ECO:0007669"/>
    <property type="project" value="TreeGrafter"/>
</dbReference>
<keyword evidence="7 14" id="KW-0547">Nucleotide-binding</keyword>
<dbReference type="InterPro" id="IPR017441">
    <property type="entry name" value="Protein_kinase_ATP_BS"/>
</dbReference>
<dbReference type="GO" id="GO:0005737">
    <property type="term" value="C:cytoplasm"/>
    <property type="evidence" value="ECO:0007669"/>
    <property type="project" value="TreeGrafter"/>
</dbReference>
<keyword evidence="8" id="KW-0498">Mitosis</keyword>
<protein>
    <recommendedName>
        <fullName evidence="2">cyclin-dependent kinase</fullName>
        <ecNumber evidence="2">2.7.11.22</ecNumber>
    </recommendedName>
</protein>
<dbReference type="GO" id="GO:0007165">
    <property type="term" value="P:signal transduction"/>
    <property type="evidence" value="ECO:0007669"/>
    <property type="project" value="TreeGrafter"/>
</dbReference>
<keyword evidence="5" id="KW-0132">Cell division</keyword>
<evidence type="ECO:0000256" key="7">
    <source>
        <dbReference type="ARBA" id="ARBA00022741"/>
    </source>
</evidence>
<keyword evidence="9" id="KW-0418">Kinase</keyword>
<dbReference type="SMART" id="SM00220">
    <property type="entry name" value="S_TKc"/>
    <property type="match status" value="1"/>
</dbReference>
<keyword evidence="4" id="KW-0597">Phosphoprotein</keyword>
<dbReference type="Proteomes" id="UP000325577">
    <property type="component" value="Linkage Group LG18"/>
</dbReference>
<evidence type="ECO:0000256" key="8">
    <source>
        <dbReference type="ARBA" id="ARBA00022776"/>
    </source>
</evidence>
<dbReference type="EMBL" id="CM018041">
    <property type="protein sequence ID" value="KAA8534588.1"/>
    <property type="molecule type" value="Genomic_DNA"/>
</dbReference>
<dbReference type="AlphaFoldDB" id="A0A5J5AW95"/>
<evidence type="ECO:0000259" key="16">
    <source>
        <dbReference type="PROSITE" id="PS50011"/>
    </source>
</evidence>
<evidence type="ECO:0000256" key="6">
    <source>
        <dbReference type="ARBA" id="ARBA00022679"/>
    </source>
</evidence>
<dbReference type="InterPro" id="IPR011009">
    <property type="entry name" value="Kinase-like_dom_sf"/>
</dbReference>
<dbReference type="Pfam" id="PF00069">
    <property type="entry name" value="Pkinase"/>
    <property type="match status" value="1"/>
</dbReference>
<name>A0A5J5AW95_9ASTE</name>
<dbReference type="InterPro" id="IPR050108">
    <property type="entry name" value="CDK"/>
</dbReference>